<proteinExistence type="predicted"/>
<evidence type="ECO:0000256" key="1">
    <source>
        <dbReference type="SAM" id="MobiDB-lite"/>
    </source>
</evidence>
<feature type="region of interest" description="Disordered" evidence="1">
    <location>
        <begin position="81"/>
        <end position="108"/>
    </location>
</feature>
<evidence type="ECO:0000313" key="3">
    <source>
        <dbReference type="EMBL" id="TFY54706.1"/>
    </source>
</evidence>
<evidence type="ECO:0000256" key="2">
    <source>
        <dbReference type="SAM" id="Phobius"/>
    </source>
</evidence>
<dbReference type="EMBL" id="SEKV01000668">
    <property type="protein sequence ID" value="TFY54706.1"/>
    <property type="molecule type" value="Genomic_DNA"/>
</dbReference>
<dbReference type="Proteomes" id="UP000298390">
    <property type="component" value="Unassembled WGS sequence"/>
</dbReference>
<protein>
    <submittedName>
        <fullName evidence="3">Uncharacterized protein</fullName>
    </submittedName>
</protein>
<comment type="caution">
    <text evidence="3">The sequence shown here is derived from an EMBL/GenBank/DDBJ whole genome shotgun (WGS) entry which is preliminary data.</text>
</comment>
<sequence>MAPTLASTTSRHAHLSPALLWSLVAIILVNALLLIIWLVHCRRTAARARKIISVDLPETKTTTSASDPRSNWSWIRNPRLWKNHRGGDNQGLTGDKAGTNVSSDTTASTEDLEAGMRVIVIQPEPVIIRENNSELGPVPAWQRSLLEAPLSMPGTPALTIGTSCRSTPDPEYLQDAVSTCSIYSQASWPGDFSEFLRFDPTVDGADLTKNLNIDANLDEDAVKKLDELATRTESSGIVVEDPDILPTMSSAGSLGFGLTSELFLECDPEPAFELAAAALASSSLGLDKLAGHLPAP</sequence>
<feature type="transmembrane region" description="Helical" evidence="2">
    <location>
        <begin position="20"/>
        <end position="40"/>
    </location>
</feature>
<keyword evidence="2" id="KW-0472">Membrane</keyword>
<feature type="compositionally biased region" description="Polar residues" evidence="1">
    <location>
        <begin position="99"/>
        <end position="108"/>
    </location>
</feature>
<keyword evidence="2" id="KW-1133">Transmembrane helix</keyword>
<feature type="non-terminal residue" evidence="3">
    <location>
        <position position="296"/>
    </location>
</feature>
<keyword evidence="2" id="KW-0812">Transmembrane</keyword>
<dbReference type="AlphaFoldDB" id="A0A4Y9XX28"/>
<evidence type="ECO:0000313" key="4">
    <source>
        <dbReference type="Proteomes" id="UP000298390"/>
    </source>
</evidence>
<name>A0A4Y9XX28_9APHY</name>
<reference evidence="3 4" key="1">
    <citation type="submission" date="2019-01" db="EMBL/GenBank/DDBJ databases">
        <title>Genome sequencing of the rare red list fungi Fomitopsis rosea.</title>
        <authorList>
            <person name="Buettner E."/>
            <person name="Kellner H."/>
        </authorList>
    </citation>
    <scope>NUCLEOTIDE SEQUENCE [LARGE SCALE GENOMIC DNA]</scope>
    <source>
        <strain evidence="3 4">DSM 105464</strain>
    </source>
</reference>
<organism evidence="3 4">
    <name type="scientific">Rhodofomes roseus</name>
    <dbReference type="NCBI Taxonomy" id="34475"/>
    <lineage>
        <taxon>Eukaryota</taxon>
        <taxon>Fungi</taxon>
        <taxon>Dikarya</taxon>
        <taxon>Basidiomycota</taxon>
        <taxon>Agaricomycotina</taxon>
        <taxon>Agaricomycetes</taxon>
        <taxon>Polyporales</taxon>
        <taxon>Rhodofomes</taxon>
    </lineage>
</organism>
<gene>
    <name evidence="3" type="ORF">EVJ58_g8697</name>
</gene>
<accession>A0A4Y9XX28</accession>